<reference evidence="1 2" key="1">
    <citation type="submission" date="2016-10" db="EMBL/GenBank/DDBJ databases">
        <authorList>
            <person name="de Groot N.N."/>
        </authorList>
    </citation>
    <scope>NUCLEOTIDE SEQUENCE [LARGE SCALE GENOMIC DNA]</scope>
    <source>
        <strain evidence="1 2">Nl18</strain>
    </source>
</reference>
<dbReference type="Proteomes" id="UP000183898">
    <property type="component" value="Unassembled WGS sequence"/>
</dbReference>
<gene>
    <name evidence="1" type="ORF">SAMN05216404_106212</name>
</gene>
<evidence type="ECO:0000313" key="1">
    <source>
        <dbReference type="EMBL" id="SEN72995.1"/>
    </source>
</evidence>
<proteinExistence type="predicted"/>
<evidence type="ECO:0000313" key="2">
    <source>
        <dbReference type="Proteomes" id="UP000183898"/>
    </source>
</evidence>
<accession>A0A1H8IXT8</accession>
<dbReference type="EMBL" id="FOCT01000006">
    <property type="protein sequence ID" value="SEN72995.1"/>
    <property type="molecule type" value="Genomic_DNA"/>
</dbReference>
<protein>
    <submittedName>
        <fullName evidence="1">Uncharacterized protein</fullName>
    </submittedName>
</protein>
<name>A0A1H8IXT8_9PROT</name>
<organism evidence="1 2">
    <name type="scientific">Nitrosospira multiformis</name>
    <dbReference type="NCBI Taxonomy" id="1231"/>
    <lineage>
        <taxon>Bacteria</taxon>
        <taxon>Pseudomonadati</taxon>
        <taxon>Pseudomonadota</taxon>
        <taxon>Betaproteobacteria</taxon>
        <taxon>Nitrosomonadales</taxon>
        <taxon>Nitrosomonadaceae</taxon>
        <taxon>Nitrosospira</taxon>
    </lineage>
</organism>
<dbReference type="RefSeq" id="WP_074746418.1">
    <property type="nucleotide sequence ID" value="NZ_FOCT01000006.1"/>
</dbReference>
<dbReference type="AlphaFoldDB" id="A0A1H8IXT8"/>
<sequence>MKIPDGWKLVPIEPTEEMIKEMCDGYGEGFLFVGKGASLGDGMKLAYAQGLAAAPTFPAEDQK</sequence>